<dbReference type="AlphaFoldDB" id="A0A3M2L5U8"/>
<proteinExistence type="predicted"/>
<dbReference type="EMBL" id="RFFH01000005">
    <property type="protein sequence ID" value="RMI32100.1"/>
    <property type="molecule type" value="Genomic_DNA"/>
</dbReference>
<gene>
    <name evidence="2" type="ORF">EBN03_13865</name>
</gene>
<keyword evidence="3" id="KW-1185">Reference proteome</keyword>
<feature type="compositionally biased region" description="Polar residues" evidence="1">
    <location>
        <begin position="12"/>
        <end position="21"/>
    </location>
</feature>
<evidence type="ECO:0000313" key="3">
    <source>
        <dbReference type="Proteomes" id="UP000279275"/>
    </source>
</evidence>
<reference evidence="2 3" key="1">
    <citation type="submission" date="2018-10" db="EMBL/GenBank/DDBJ databases">
        <title>Isolation from cow dung.</title>
        <authorList>
            <person name="Ling L."/>
        </authorList>
    </citation>
    <scope>NUCLEOTIDE SEQUENCE [LARGE SCALE GENOMIC DNA]</scope>
    <source>
        <strain evidence="2 3">NEAU-LL90</strain>
    </source>
</reference>
<comment type="caution">
    <text evidence="2">The sequence shown here is derived from an EMBL/GenBank/DDBJ whole genome shotgun (WGS) entry which is preliminary data.</text>
</comment>
<feature type="region of interest" description="Disordered" evidence="1">
    <location>
        <begin position="1"/>
        <end position="21"/>
    </location>
</feature>
<name>A0A3M2L5U8_9NOCA</name>
<dbReference type="Proteomes" id="UP000279275">
    <property type="component" value="Unassembled WGS sequence"/>
</dbReference>
<accession>A0A3M2L5U8</accession>
<sequence length="69" mass="7202">MLAAVTAAERTAPSNSPRTVSVSCVSSGDDLSNDVPRSSSSVVIPVFRLAIAAPASDNAKRIFRLRPSM</sequence>
<evidence type="ECO:0000256" key="1">
    <source>
        <dbReference type="SAM" id="MobiDB-lite"/>
    </source>
</evidence>
<evidence type="ECO:0000313" key="2">
    <source>
        <dbReference type="EMBL" id="RMI32100.1"/>
    </source>
</evidence>
<protein>
    <submittedName>
        <fullName evidence="2">Uncharacterized protein</fullName>
    </submittedName>
</protein>
<organism evidence="2 3">
    <name type="scientific">Nocardia stercoris</name>
    <dbReference type="NCBI Taxonomy" id="2483361"/>
    <lineage>
        <taxon>Bacteria</taxon>
        <taxon>Bacillati</taxon>
        <taxon>Actinomycetota</taxon>
        <taxon>Actinomycetes</taxon>
        <taxon>Mycobacteriales</taxon>
        <taxon>Nocardiaceae</taxon>
        <taxon>Nocardia</taxon>
    </lineage>
</organism>